<organism evidence="4 5">
    <name type="scientific">Cryobacterium fucosi</name>
    <dbReference type="NCBI Taxonomy" id="1259157"/>
    <lineage>
        <taxon>Bacteria</taxon>
        <taxon>Bacillati</taxon>
        <taxon>Actinomycetota</taxon>
        <taxon>Actinomycetes</taxon>
        <taxon>Micrococcales</taxon>
        <taxon>Microbacteriaceae</taxon>
        <taxon>Cryobacterium</taxon>
    </lineage>
</organism>
<dbReference type="InterPro" id="IPR043128">
    <property type="entry name" value="Rev_trsase/Diguanyl_cyclase"/>
</dbReference>
<feature type="transmembrane region" description="Helical" evidence="1">
    <location>
        <begin position="246"/>
        <end position="263"/>
    </location>
</feature>
<feature type="transmembrane region" description="Helical" evidence="1">
    <location>
        <begin position="84"/>
        <end position="103"/>
    </location>
</feature>
<evidence type="ECO:0000256" key="1">
    <source>
        <dbReference type="SAM" id="Phobius"/>
    </source>
</evidence>
<dbReference type="PROSITE" id="PS50887">
    <property type="entry name" value="GGDEF"/>
    <property type="match status" value="1"/>
</dbReference>
<dbReference type="PANTHER" id="PTHR44757">
    <property type="entry name" value="DIGUANYLATE CYCLASE DGCP"/>
    <property type="match status" value="1"/>
</dbReference>
<dbReference type="InterPro" id="IPR001633">
    <property type="entry name" value="EAL_dom"/>
</dbReference>
<evidence type="ECO:0000259" key="3">
    <source>
        <dbReference type="PROSITE" id="PS50887"/>
    </source>
</evidence>
<dbReference type="OrthoDB" id="23692at2"/>
<feature type="transmembrane region" description="Helical" evidence="1">
    <location>
        <begin position="148"/>
        <end position="170"/>
    </location>
</feature>
<dbReference type="CDD" id="cd01948">
    <property type="entry name" value="EAL"/>
    <property type="match status" value="1"/>
</dbReference>
<dbReference type="SUPFAM" id="SSF141868">
    <property type="entry name" value="EAL domain-like"/>
    <property type="match status" value="1"/>
</dbReference>
<feature type="transmembrane region" description="Helical" evidence="1">
    <location>
        <begin position="21"/>
        <end position="45"/>
    </location>
</feature>
<evidence type="ECO:0000313" key="5">
    <source>
        <dbReference type="Proteomes" id="UP000298313"/>
    </source>
</evidence>
<protein>
    <submittedName>
        <fullName evidence="4">EAL domain-containing protein</fullName>
    </submittedName>
</protein>
<name>A0A4R9B2J6_9MICO</name>
<dbReference type="Gene3D" id="3.30.70.270">
    <property type="match status" value="1"/>
</dbReference>
<accession>A0A4R9B2J6</accession>
<dbReference type="InterPro" id="IPR052155">
    <property type="entry name" value="Biofilm_reg_signaling"/>
</dbReference>
<keyword evidence="1" id="KW-0812">Transmembrane</keyword>
<sequence length="770" mass="82471">MGDPVRPKAQHMTKSALAAAVRWHASWPAWLLGSLLAAYTVGLLLKGDAESELFDNVAATLTRWLPAIVCWLALLRVGRRRGEMILATAGITVNAVADSYFYFVVHNSGAPPFPSPADAGYLVFYTLMLGALGVLVHRQLRGLPRTVLLDCAVGASGTATLLVVMLGPLAESATDGPETLGGTIVTAYAVLDILLAAALAGLATSRGLFVGRRWMLLVTGLAVFTGADITYFLTDSGALSLPRAPLEIAWAGGLALIALWVHASGRPEGARSRAPLAGSALLMPGLATAAGLAVLILGTRTHVSTLAVVLAALTMTLATVPLAFRQRVLRHQARTDELTGLPNRRALYSEATVRLAAASGTGTALLLMDLDRFKEVNDSLGHDVGDRLLIQVGLRLTRQLGPGDLLSRLGGDEFAVLLARADPDDAVITAIVLRAAIAETFMLEGIALQTNVSIGIACYPDQGDDLGGLLRKADMAMYKAKSSRTGYHVYTSADDSDFGTRLRTLHELRVAIKTDQLVLHYQPKLELTTGEVRGVEALVRWNHPYRGLLQPGDFLSLVEEAGLMHEMTHVLLAQALDQAAVWMLRQIRLSISVNLSPSSLLDAALPERIASMLEARGLPASVLILEITEEYLMQDYDLARASLTRLRATGVRISIDDFGTGYSSLAYLRDLPIDELKLDRSFLTPMQDDPRAAALVASTIDLAHSLDLRMVAEGVETADALSELSLFGCDQAQGYFISRPVPAGELAAWLTARGASFRTEETEEDVHAAT</sequence>
<feature type="domain" description="GGDEF" evidence="3">
    <location>
        <begin position="361"/>
        <end position="495"/>
    </location>
</feature>
<dbReference type="CDD" id="cd01949">
    <property type="entry name" value="GGDEF"/>
    <property type="match status" value="1"/>
</dbReference>
<keyword evidence="5" id="KW-1185">Reference proteome</keyword>
<feature type="transmembrane region" description="Helical" evidence="1">
    <location>
        <begin position="214"/>
        <end position="234"/>
    </location>
</feature>
<feature type="transmembrane region" description="Helical" evidence="1">
    <location>
        <begin position="182"/>
        <end position="202"/>
    </location>
</feature>
<comment type="caution">
    <text evidence="4">The sequence shown here is derived from an EMBL/GenBank/DDBJ whole genome shotgun (WGS) entry which is preliminary data.</text>
</comment>
<gene>
    <name evidence="4" type="ORF">E3T48_13215</name>
</gene>
<dbReference type="InterPro" id="IPR000160">
    <property type="entry name" value="GGDEF_dom"/>
</dbReference>
<dbReference type="NCBIfam" id="TIGR00254">
    <property type="entry name" value="GGDEF"/>
    <property type="match status" value="1"/>
</dbReference>
<dbReference type="InterPro" id="IPR029787">
    <property type="entry name" value="Nucleotide_cyclase"/>
</dbReference>
<dbReference type="Pfam" id="PF00990">
    <property type="entry name" value="GGDEF"/>
    <property type="match status" value="1"/>
</dbReference>
<dbReference type="InterPro" id="IPR035919">
    <property type="entry name" value="EAL_sf"/>
</dbReference>
<dbReference type="SUPFAM" id="SSF55073">
    <property type="entry name" value="Nucleotide cyclase"/>
    <property type="match status" value="1"/>
</dbReference>
<keyword evidence="1" id="KW-0472">Membrane</keyword>
<feature type="transmembrane region" description="Helical" evidence="1">
    <location>
        <begin position="119"/>
        <end position="136"/>
    </location>
</feature>
<feature type="transmembrane region" description="Helical" evidence="1">
    <location>
        <begin position="275"/>
        <end position="297"/>
    </location>
</feature>
<evidence type="ECO:0000313" key="4">
    <source>
        <dbReference type="EMBL" id="TFD74585.1"/>
    </source>
</evidence>
<feature type="domain" description="EAL" evidence="2">
    <location>
        <begin position="501"/>
        <end position="754"/>
    </location>
</feature>
<dbReference type="Gene3D" id="3.20.20.450">
    <property type="entry name" value="EAL domain"/>
    <property type="match status" value="1"/>
</dbReference>
<dbReference type="EMBL" id="SOHH01000089">
    <property type="protein sequence ID" value="TFD74585.1"/>
    <property type="molecule type" value="Genomic_DNA"/>
</dbReference>
<dbReference type="SMART" id="SM00267">
    <property type="entry name" value="GGDEF"/>
    <property type="match status" value="1"/>
</dbReference>
<feature type="transmembrane region" description="Helical" evidence="1">
    <location>
        <begin position="303"/>
        <end position="324"/>
    </location>
</feature>
<dbReference type="PANTHER" id="PTHR44757:SF2">
    <property type="entry name" value="BIOFILM ARCHITECTURE MAINTENANCE PROTEIN MBAA"/>
    <property type="match status" value="1"/>
</dbReference>
<dbReference type="SMART" id="SM00052">
    <property type="entry name" value="EAL"/>
    <property type="match status" value="1"/>
</dbReference>
<dbReference type="PROSITE" id="PS50883">
    <property type="entry name" value="EAL"/>
    <property type="match status" value="1"/>
</dbReference>
<proteinExistence type="predicted"/>
<keyword evidence="1" id="KW-1133">Transmembrane helix</keyword>
<dbReference type="Proteomes" id="UP000298313">
    <property type="component" value="Unassembled WGS sequence"/>
</dbReference>
<feature type="transmembrane region" description="Helical" evidence="1">
    <location>
        <begin position="57"/>
        <end position="77"/>
    </location>
</feature>
<evidence type="ECO:0000259" key="2">
    <source>
        <dbReference type="PROSITE" id="PS50883"/>
    </source>
</evidence>
<dbReference type="Pfam" id="PF00563">
    <property type="entry name" value="EAL"/>
    <property type="match status" value="1"/>
</dbReference>
<reference evidence="4 5" key="1">
    <citation type="submission" date="2019-03" db="EMBL/GenBank/DDBJ databases">
        <title>Genomics of glacier-inhabiting Cryobacterium strains.</title>
        <authorList>
            <person name="Liu Q."/>
            <person name="Xin Y.-H."/>
        </authorList>
    </citation>
    <scope>NUCLEOTIDE SEQUENCE [LARGE SCALE GENOMIC DNA]</scope>
    <source>
        <strain evidence="4 5">Hh4</strain>
    </source>
</reference>
<dbReference type="AlphaFoldDB" id="A0A4R9B2J6"/>